<keyword evidence="1" id="KW-1133">Transmembrane helix</keyword>
<dbReference type="EMBL" id="PFWT01000007">
    <property type="protein sequence ID" value="PJA46863.1"/>
    <property type="molecule type" value="Genomic_DNA"/>
</dbReference>
<protein>
    <submittedName>
        <fullName evidence="2">Uncharacterized protein</fullName>
    </submittedName>
</protein>
<keyword evidence="1" id="KW-0472">Membrane</keyword>
<organism evidence="2 3">
    <name type="scientific">Candidatus Uhrbacteria bacterium CG_4_9_14_3_um_filter_41_35</name>
    <dbReference type="NCBI Taxonomy" id="1975034"/>
    <lineage>
        <taxon>Bacteria</taxon>
        <taxon>Candidatus Uhriibacteriota</taxon>
    </lineage>
</organism>
<dbReference type="AlphaFoldDB" id="A0A2M7XG62"/>
<gene>
    <name evidence="2" type="ORF">CO173_01415</name>
</gene>
<accession>A0A2M7XG62</accession>
<evidence type="ECO:0000313" key="3">
    <source>
        <dbReference type="Proteomes" id="UP000231263"/>
    </source>
</evidence>
<reference evidence="3" key="1">
    <citation type="submission" date="2017-09" db="EMBL/GenBank/DDBJ databases">
        <title>Depth-based differentiation of microbial function through sediment-hosted aquifers and enrichment of novel symbionts in the deep terrestrial subsurface.</title>
        <authorList>
            <person name="Probst A.J."/>
            <person name="Ladd B."/>
            <person name="Jarett J.K."/>
            <person name="Geller-Mcgrath D.E."/>
            <person name="Sieber C.M.K."/>
            <person name="Emerson J.B."/>
            <person name="Anantharaman K."/>
            <person name="Thomas B.C."/>
            <person name="Malmstrom R."/>
            <person name="Stieglmeier M."/>
            <person name="Klingl A."/>
            <person name="Woyke T."/>
            <person name="Ryan C.M."/>
            <person name="Banfield J.F."/>
        </authorList>
    </citation>
    <scope>NUCLEOTIDE SEQUENCE [LARGE SCALE GENOMIC DNA]</scope>
</reference>
<proteinExistence type="predicted"/>
<evidence type="ECO:0000256" key="1">
    <source>
        <dbReference type="SAM" id="Phobius"/>
    </source>
</evidence>
<keyword evidence="1" id="KW-0812">Transmembrane</keyword>
<dbReference type="Proteomes" id="UP000231263">
    <property type="component" value="Unassembled WGS sequence"/>
</dbReference>
<evidence type="ECO:0000313" key="2">
    <source>
        <dbReference type="EMBL" id="PJA46863.1"/>
    </source>
</evidence>
<comment type="caution">
    <text evidence="2">The sequence shown here is derived from an EMBL/GenBank/DDBJ whole genome shotgun (WGS) entry which is preliminary data.</text>
</comment>
<name>A0A2M7XG62_9BACT</name>
<sequence>MIKRGTLLLFIFSVLILNVQPVQAISYGISPPSVYSTVKEGEKNIVKYNVLRDQSQKPELLEVQTEDSPYVNFVNGKNVSFETGETMVPFTFEVDAQDLAPGTYDKQIQFVQSSKSVMTQPGVMFFLGVSGNLHLSVLNTADYHNFVMQNAPHAQDFAKRIDSGVIASAVNISYNLMNPASDYLTGISYKSELTNGAGDVLAVNEGTLVSLPPSVTKISEDFRLKAGDYTLTVEVLHDGEKISENKFPLSVLKRDKTIDYILIGSSVLIFLYVVSFVLAMKKRKE</sequence>
<feature type="transmembrane region" description="Helical" evidence="1">
    <location>
        <begin position="260"/>
        <end position="280"/>
    </location>
</feature>